<dbReference type="STRING" id="857290.HMPREF9156_00443"/>
<dbReference type="InterPro" id="IPR010982">
    <property type="entry name" value="Lambda_DNA-bd_dom_sf"/>
</dbReference>
<dbReference type="Pfam" id="PF13560">
    <property type="entry name" value="HTH_31"/>
    <property type="match status" value="1"/>
</dbReference>
<dbReference type="PROSITE" id="PS50943">
    <property type="entry name" value="HTH_CROC1"/>
    <property type="match status" value="1"/>
</dbReference>
<dbReference type="AlphaFoldDB" id="J0X1G2"/>
<dbReference type="eggNOG" id="COG1396">
    <property type="taxonomic scope" value="Bacteria"/>
</dbReference>
<accession>J0X1G2</accession>
<sequence>MSFTYPSSDQQPGLVVTVTTLHSFFDLIVRWEYTVAPKHRFRKFVVVSNRQRYEELVAQRGETSVWYRRPIPGFDVSDPEVFSLEQFTIDGVDVAFQRHADSTSQVYVVDLGDEIIRAGKPVVVAFRFRTRTRQQGHVVHIDIDRPTRGLDIEFHYGDAAVAEARMLDFASIGEGGRVEDDRGTQTLRYRYDGWLFPRAGLVFFWSLPEAGAPARTRLSYPIMAPQTPATRIPSMTTGVPASDSDPQHKTPVQPRRPERACSCRTGGMTHLTVQSPPIALTSLIGRIGQQQDTSSLDSSSLDRKSWGLWDVVVPSLSPKSPLSAITGEFGRRVRLRREELELSQEKLAERCELHWTYIGQVECGQRNLSLHNIVRIAKGLVSDPGELVRGLGA</sequence>
<evidence type="ECO:0000259" key="2">
    <source>
        <dbReference type="PROSITE" id="PS50943"/>
    </source>
</evidence>
<feature type="region of interest" description="Disordered" evidence="1">
    <location>
        <begin position="229"/>
        <end position="260"/>
    </location>
</feature>
<evidence type="ECO:0000256" key="1">
    <source>
        <dbReference type="SAM" id="MobiDB-lite"/>
    </source>
</evidence>
<dbReference type="HOGENOM" id="CLU_701868_0_0_11"/>
<dbReference type="Gene3D" id="1.10.260.40">
    <property type="entry name" value="lambda repressor-like DNA-binding domains"/>
    <property type="match status" value="1"/>
</dbReference>
<keyword evidence="4" id="KW-1185">Reference proteome</keyword>
<reference evidence="3 4" key="1">
    <citation type="submission" date="2012-01" db="EMBL/GenBank/DDBJ databases">
        <title>The Genome Sequence of Scardovia wiggsiae F0424.</title>
        <authorList>
            <consortium name="The Broad Institute Genome Sequencing Platform"/>
            <person name="Earl A."/>
            <person name="Ward D."/>
            <person name="Feldgarden M."/>
            <person name="Gevers D."/>
            <person name="Izard J."/>
            <person name="Ganesan A."/>
            <person name="Baranova O.V."/>
            <person name="Blanton J.M."/>
            <person name="Tanner A.C."/>
            <person name="Mathney J."/>
            <person name="Dewhirst F.E."/>
            <person name="Young S.K."/>
            <person name="Zeng Q."/>
            <person name="Gargeya S."/>
            <person name="Fitzgerald M."/>
            <person name="Haas B."/>
            <person name="Abouelleil A."/>
            <person name="Alvarado L."/>
            <person name="Arachchi H.M."/>
            <person name="Berlin A."/>
            <person name="Chapman S.B."/>
            <person name="Gearin G."/>
            <person name="Goldberg J."/>
            <person name="Griggs A."/>
            <person name="Gujja S."/>
            <person name="Hansen M."/>
            <person name="Heiman D."/>
            <person name="Howarth C."/>
            <person name="Larimer J."/>
            <person name="Lui A."/>
            <person name="MacDonald P.J.P."/>
            <person name="McCowen C."/>
            <person name="Montmayeur A."/>
            <person name="Murphy C."/>
            <person name="Neiman D."/>
            <person name="Pearson M."/>
            <person name="Priest M."/>
            <person name="Roberts A."/>
            <person name="Saif S."/>
            <person name="Shea T."/>
            <person name="Sisk P."/>
            <person name="Stolte C."/>
            <person name="Sykes S."/>
            <person name="Wortman J."/>
            <person name="Nusbaum C."/>
            <person name="Birren B."/>
        </authorList>
    </citation>
    <scope>NUCLEOTIDE SEQUENCE [LARGE SCALE GENOMIC DNA]</scope>
    <source>
        <strain evidence="3 4">F0424</strain>
    </source>
</reference>
<name>J0X1G2_9BIFI</name>
<comment type="caution">
    <text evidence="3">The sequence shown here is derived from an EMBL/GenBank/DDBJ whole genome shotgun (WGS) entry which is preliminary data.</text>
</comment>
<evidence type="ECO:0000313" key="4">
    <source>
        <dbReference type="Proteomes" id="UP000006415"/>
    </source>
</evidence>
<dbReference type="EMBL" id="AGZS01000001">
    <property type="protein sequence ID" value="EJD65679.1"/>
    <property type="molecule type" value="Genomic_DNA"/>
</dbReference>
<dbReference type="SMART" id="SM00530">
    <property type="entry name" value="HTH_XRE"/>
    <property type="match status" value="1"/>
</dbReference>
<feature type="compositionally biased region" description="Polar residues" evidence="1">
    <location>
        <begin position="229"/>
        <end position="239"/>
    </location>
</feature>
<dbReference type="CDD" id="cd00093">
    <property type="entry name" value="HTH_XRE"/>
    <property type="match status" value="1"/>
</dbReference>
<dbReference type="InterPro" id="IPR001387">
    <property type="entry name" value="Cro/C1-type_HTH"/>
</dbReference>
<protein>
    <recommendedName>
        <fullName evidence="2">HTH cro/C1-type domain-containing protein</fullName>
    </recommendedName>
</protein>
<feature type="domain" description="HTH cro/C1-type" evidence="2">
    <location>
        <begin position="333"/>
        <end position="387"/>
    </location>
</feature>
<dbReference type="SUPFAM" id="SSF47413">
    <property type="entry name" value="lambda repressor-like DNA-binding domains"/>
    <property type="match status" value="1"/>
</dbReference>
<dbReference type="Proteomes" id="UP000006415">
    <property type="component" value="Unassembled WGS sequence"/>
</dbReference>
<proteinExistence type="predicted"/>
<dbReference type="GO" id="GO:0003677">
    <property type="term" value="F:DNA binding"/>
    <property type="evidence" value="ECO:0007669"/>
    <property type="project" value="InterPro"/>
</dbReference>
<gene>
    <name evidence="3" type="ORF">HMPREF9156_00443</name>
</gene>
<organism evidence="3 4">
    <name type="scientific">Scardovia wiggsiae F0424</name>
    <dbReference type="NCBI Taxonomy" id="857290"/>
    <lineage>
        <taxon>Bacteria</taxon>
        <taxon>Bacillati</taxon>
        <taxon>Actinomycetota</taxon>
        <taxon>Actinomycetes</taxon>
        <taxon>Bifidobacteriales</taxon>
        <taxon>Bifidobacteriaceae</taxon>
        <taxon>Scardovia</taxon>
    </lineage>
</organism>
<evidence type="ECO:0000313" key="3">
    <source>
        <dbReference type="EMBL" id="EJD65679.1"/>
    </source>
</evidence>